<evidence type="ECO:0000313" key="5">
    <source>
        <dbReference type="Proteomes" id="UP000013996"/>
    </source>
</evidence>
<reference evidence="4 5" key="1">
    <citation type="submission" date="2013-04" db="EMBL/GenBank/DDBJ databases">
        <authorList>
            <person name="Harkins D.M."/>
            <person name="Durkin A.S."/>
            <person name="Brinkac L.M."/>
            <person name="Haft D.H."/>
            <person name="Selengut J.D."/>
            <person name="Sanka R."/>
            <person name="DePew J."/>
            <person name="Purushe J."/>
            <person name="Hartskeerl R.A."/>
            <person name="Ahmed A."/>
            <person name="van der Linden H."/>
            <person name="Goris M.G.A."/>
            <person name="Vinetz J.M."/>
            <person name="Sutton G.G."/>
            <person name="Nierman W.C."/>
            <person name="Fouts D.E."/>
        </authorList>
    </citation>
    <scope>NUCLEOTIDE SEQUENCE [LARGE SCALE GENOMIC DNA]</scope>
    <source>
        <strain evidence="4 5">Sao Paulo</strain>
    </source>
</reference>
<dbReference type="Proteomes" id="UP000013996">
    <property type="component" value="Unassembled WGS sequence"/>
</dbReference>
<sequence>MAMKFIFSKLCFGIFLLSFLYFFLLGLDAKEIPSLERRVTWEEGTISNREADFLENILKEYEEKTSNQFAILIVHSLEGEILEEYSLKVAETWKLGQKGIDNGVLILLATEDKKVRIEVGYGLEGVLTDVYCKRVIRDFFIPQFRNGDYEEGLRLGLKELLETADLGITPEEPSFFEEFQSFRGFDFKGNLFLYPVGMIFVSVLFLFGFITSFHYEDQGVGMFVFVLVFFQWVPTMFFGYYAWLGCNLAYIFGFIFVRLTRNQLNWVKKMAKKVTDNVHFSSGGFSGRSGSGSSGGSSGGFSGGGGSFGGGGASGSW</sequence>
<dbReference type="EMBL" id="AOGX02000047">
    <property type="protein sequence ID" value="EOQ87090.1"/>
    <property type="molecule type" value="Genomic_DNA"/>
</dbReference>
<feature type="region of interest" description="Disordered" evidence="1">
    <location>
        <begin position="286"/>
        <end position="317"/>
    </location>
</feature>
<feature type="domain" description="TPM" evidence="3">
    <location>
        <begin position="39"/>
        <end position="160"/>
    </location>
</feature>
<evidence type="ECO:0000256" key="1">
    <source>
        <dbReference type="SAM" id="MobiDB-lite"/>
    </source>
</evidence>
<keyword evidence="2" id="KW-1133">Transmembrane helix</keyword>
<dbReference type="STRING" id="1249483.LEP1GSC202_0203"/>
<keyword evidence="2" id="KW-0812">Transmembrane</keyword>
<evidence type="ECO:0000313" key="4">
    <source>
        <dbReference type="EMBL" id="EOQ87090.1"/>
    </source>
</evidence>
<feature type="transmembrane region" description="Helical" evidence="2">
    <location>
        <begin position="191"/>
        <end position="211"/>
    </location>
</feature>
<gene>
    <name evidence="4" type="ORF">LEP1GSC202_0203</name>
</gene>
<dbReference type="Gene3D" id="3.10.310.50">
    <property type="match status" value="1"/>
</dbReference>
<dbReference type="AlphaFoldDB" id="A0A5E8H8U6"/>
<evidence type="ECO:0000256" key="2">
    <source>
        <dbReference type="SAM" id="Phobius"/>
    </source>
</evidence>
<dbReference type="Pfam" id="PF04536">
    <property type="entry name" value="TPM_phosphatase"/>
    <property type="match status" value="1"/>
</dbReference>
<dbReference type="OrthoDB" id="9810918at2"/>
<keyword evidence="2" id="KW-0472">Membrane</keyword>
<dbReference type="PANTHER" id="PTHR30373">
    <property type="entry name" value="UPF0603 PROTEIN YGCG"/>
    <property type="match status" value="1"/>
</dbReference>
<proteinExistence type="predicted"/>
<evidence type="ECO:0000259" key="3">
    <source>
        <dbReference type="Pfam" id="PF04536"/>
    </source>
</evidence>
<organism evidence="4 5">
    <name type="scientific">Leptospira yanagawae serovar Saopaulo str. Sao Paulo = ATCC 700523</name>
    <dbReference type="NCBI Taxonomy" id="1249483"/>
    <lineage>
        <taxon>Bacteria</taxon>
        <taxon>Pseudomonadati</taxon>
        <taxon>Spirochaetota</taxon>
        <taxon>Spirochaetia</taxon>
        <taxon>Leptospirales</taxon>
        <taxon>Leptospiraceae</taxon>
        <taxon>Leptospira</taxon>
    </lineage>
</organism>
<accession>A0A5E8H8U6</accession>
<comment type="caution">
    <text evidence="4">The sequence shown here is derived from an EMBL/GenBank/DDBJ whole genome shotgun (WGS) entry which is preliminary data.</text>
</comment>
<protein>
    <submittedName>
        <fullName evidence="4">PF04536 family protein</fullName>
    </submittedName>
</protein>
<dbReference type="InterPro" id="IPR007621">
    <property type="entry name" value="TPM_dom"/>
</dbReference>
<feature type="transmembrane region" description="Helical" evidence="2">
    <location>
        <begin position="240"/>
        <end position="260"/>
    </location>
</feature>
<dbReference type="PANTHER" id="PTHR30373:SF2">
    <property type="entry name" value="UPF0603 PROTEIN YGCG"/>
    <property type="match status" value="1"/>
</dbReference>
<name>A0A5E8H8U6_9LEPT</name>